<dbReference type="SUPFAM" id="SSF89733">
    <property type="entry name" value="L-sulfolactate dehydrogenase-like"/>
    <property type="match status" value="1"/>
</dbReference>
<dbReference type="STRING" id="272562.CA_C0566"/>
<evidence type="ECO:0000256" key="1">
    <source>
        <dbReference type="ARBA" id="ARBA00006056"/>
    </source>
</evidence>
<dbReference type="PIR" id="F96969">
    <property type="entry name" value="F96969"/>
</dbReference>
<dbReference type="OrthoDB" id="9769447at2"/>
<evidence type="ECO:0000256" key="2">
    <source>
        <dbReference type="ARBA" id="ARBA00023002"/>
    </source>
</evidence>
<organism evidence="3 4">
    <name type="scientific">Clostridium acetobutylicum (strain ATCC 824 / DSM 792 / JCM 1419 / IAM 19013 / LMG 5710 / NBRC 13948 / NRRL B-527 / VKM B-1787 / 2291 / W)</name>
    <dbReference type="NCBI Taxonomy" id="272562"/>
    <lineage>
        <taxon>Bacteria</taxon>
        <taxon>Bacillati</taxon>
        <taxon>Bacillota</taxon>
        <taxon>Clostridia</taxon>
        <taxon>Eubacteriales</taxon>
        <taxon>Clostridiaceae</taxon>
        <taxon>Clostridium</taxon>
    </lineage>
</organism>
<dbReference type="GO" id="GO:0016491">
    <property type="term" value="F:oxidoreductase activity"/>
    <property type="evidence" value="ECO:0007669"/>
    <property type="project" value="UniProtKB-KW"/>
</dbReference>
<dbReference type="InterPro" id="IPR036111">
    <property type="entry name" value="Mal/L-sulfo/L-lacto_DH-like_sf"/>
</dbReference>
<evidence type="ECO:0000313" key="4">
    <source>
        <dbReference type="Proteomes" id="UP000000814"/>
    </source>
</evidence>
<dbReference type="HOGENOM" id="CLU_040452_3_1_9"/>
<dbReference type="eggNOG" id="COG2055">
    <property type="taxonomic scope" value="Bacteria"/>
</dbReference>
<comment type="similarity">
    <text evidence="1">Belongs to the LDH2/MDH2 oxidoreductase family.</text>
</comment>
<dbReference type="Gene3D" id="3.30.1370.60">
    <property type="entry name" value="Hypothetical oxidoreductase yiak, domain 2"/>
    <property type="match status" value="1"/>
</dbReference>
<protein>
    <submittedName>
        <fullName evidence="3">Malate dehydrogenase</fullName>
    </submittedName>
</protein>
<evidence type="ECO:0000313" key="3">
    <source>
        <dbReference type="EMBL" id="AAK78545.1"/>
    </source>
</evidence>
<dbReference type="PANTHER" id="PTHR11091">
    <property type="entry name" value="OXIDOREDUCTASE-RELATED"/>
    <property type="match status" value="1"/>
</dbReference>
<dbReference type="PANTHER" id="PTHR11091:SF0">
    <property type="entry name" value="MALATE DEHYDROGENASE"/>
    <property type="match status" value="1"/>
</dbReference>
<sequence>MNLWGDRVGYSKYKYEGLLNLCLEVFQRLGYTKEDSYTIGEVLLLADLFGIESHGVQRLTLYYKGIRNGSIKVKNHMNIVKESPVSVVIDGDGGMGQIISKKAMERAIDKAKKTGIGMAIVKNSNHFGIAGYYSRMAERKGLMGIAMTNTRAIVLPTYGREQMLGTNPISIAMPARPIPFLLDMATSVITRGKVEVYSKNNQKLNYGWAMDDEGRKTDNPDKVLKLANGNTGGLLPLGGDTEIFGGHKGYGISFAVEMFTSILSGGLTSDEIRGNNNTNGVCHAFAAIDYGLFDDKNAIEKRMSAYMQKIRNSKKAYGASRIYTHGEKELEAYEDRMENGIPINENTIVEIKEICDYVDIDINNYLKKY</sequence>
<dbReference type="EMBL" id="AE001437">
    <property type="protein sequence ID" value="AAK78545.1"/>
    <property type="molecule type" value="Genomic_DNA"/>
</dbReference>
<keyword evidence="4" id="KW-1185">Reference proteome</keyword>
<reference evidence="3 4" key="1">
    <citation type="journal article" date="2001" name="J. Bacteriol.">
        <title>Genome sequence and comparative analysis of the solvent-producing bacterium Clostridium acetobutylicum.</title>
        <authorList>
            <person name="Nolling J."/>
            <person name="Breton G."/>
            <person name="Omelchenko M.V."/>
            <person name="Makarova K.S."/>
            <person name="Zeng Q."/>
            <person name="Gibson R."/>
            <person name="Lee H.M."/>
            <person name="Dubois J."/>
            <person name="Qiu D."/>
            <person name="Hitti J."/>
            <person name="Wolf Y.I."/>
            <person name="Tatusov R.L."/>
            <person name="Sabathe F."/>
            <person name="Doucette-Stamm L."/>
            <person name="Soucaille P."/>
            <person name="Daly M.J."/>
            <person name="Bennett G.N."/>
            <person name="Koonin E.V."/>
            <person name="Smith D.R."/>
        </authorList>
    </citation>
    <scope>NUCLEOTIDE SEQUENCE [LARGE SCALE GENOMIC DNA]</scope>
    <source>
        <strain evidence="4">ATCC 824 / DSM 792 / JCM 1419 / LMG 5710 / VKM B-1787</strain>
    </source>
</reference>
<accession>Q97LJ4</accession>
<dbReference type="InterPro" id="IPR003767">
    <property type="entry name" value="Malate/L-lactate_DH-like"/>
</dbReference>
<gene>
    <name evidence="3" type="ordered locus">CA_C0566</name>
</gene>
<dbReference type="Pfam" id="PF02615">
    <property type="entry name" value="Ldh_2"/>
    <property type="match status" value="1"/>
</dbReference>
<dbReference type="AlphaFoldDB" id="Q97LJ4"/>
<dbReference type="PATRIC" id="fig|272562.8.peg.770"/>
<proteinExistence type="inferred from homology"/>
<dbReference type="KEGG" id="cac:CA_C0566"/>
<dbReference type="Proteomes" id="UP000000814">
    <property type="component" value="Chromosome"/>
</dbReference>
<keyword evidence="2" id="KW-0560">Oxidoreductase</keyword>
<dbReference type="InterPro" id="IPR043143">
    <property type="entry name" value="Mal/L-sulf/L-lact_DH-like_NADP"/>
</dbReference>
<name>Q97LJ4_CLOAB</name>
<dbReference type="InterPro" id="IPR043144">
    <property type="entry name" value="Mal/L-sulf/L-lact_DH-like_ah"/>
</dbReference>
<dbReference type="Gene3D" id="1.10.1530.10">
    <property type="match status" value="1"/>
</dbReference>